<gene>
    <name evidence="3" type="primary">LOC139352724</name>
</gene>
<dbReference type="GeneID" id="139352724"/>
<dbReference type="RefSeq" id="XP_070851455.1">
    <property type="nucleotide sequence ID" value="XM_070995354.1"/>
</dbReference>
<feature type="compositionally biased region" description="Pro residues" evidence="1">
    <location>
        <begin position="170"/>
        <end position="180"/>
    </location>
</feature>
<feature type="compositionally biased region" description="Basic and acidic residues" evidence="1">
    <location>
        <begin position="155"/>
        <end position="165"/>
    </location>
</feature>
<feature type="compositionally biased region" description="Pro residues" evidence="1">
    <location>
        <begin position="382"/>
        <end position="396"/>
    </location>
</feature>
<accession>A0ABM4TNB3</accession>
<sequence length="507" mass="56208">MVLKGHLKGTPIMPQGHSKDTTQERPKARCRPKDNFQGYSPRVNKHPECHGGLREYNLWFTKKGGRRHSTARPPTPRYTEPQRPEEQPQPEESTAQPMPQPHEEAVHQAQAEEQTVLRTEVPAAADGGMDVARGAHDGTDEGGAQDMGGGGPKVSPRDPRTRGRQDAWVPPTPSAGPPIPATTATTGEAESLEKGPWVWPEPPATQRPPLQRPRPQFMRQVSAPEEGGWREIARSEWPEGIEEAPAVATALRKGGRRCVLVSEGGRRYRPVISSDSDVELVENPRVEQRRWRLRKAVNRADGGIPTGAAEVEWASEEAPQDQLAPSSHAEAVVAAKWEFRRKCEARRRSEERRLKEMEESPEWQAQLRMAEEEEQQLWENPGYPPTPRYAPEPCIPPQEVADDWASSPPRWLPEIPLTPRYEGSPQWTQARPPTPRSKVATADGCLGGKWSPGEPAGSQDPWQTGAVGATDAEHRTHNAKDRAIDANVYRERDTNRGASGARTLGVA</sequence>
<proteinExistence type="predicted"/>
<feature type="compositionally biased region" description="Basic and acidic residues" evidence="1">
    <location>
        <begin position="471"/>
        <end position="495"/>
    </location>
</feature>
<evidence type="ECO:0000313" key="2">
    <source>
        <dbReference type="Proteomes" id="UP001652628"/>
    </source>
</evidence>
<dbReference type="Proteomes" id="UP001652628">
    <property type="component" value="Chromosome 3"/>
</dbReference>
<organism evidence="2 3">
    <name type="scientific">Drosophila suzukii</name>
    <name type="common">Spotted-wing drosophila fruit fly</name>
    <dbReference type="NCBI Taxonomy" id="28584"/>
    <lineage>
        <taxon>Eukaryota</taxon>
        <taxon>Metazoa</taxon>
        <taxon>Ecdysozoa</taxon>
        <taxon>Arthropoda</taxon>
        <taxon>Hexapoda</taxon>
        <taxon>Insecta</taxon>
        <taxon>Pterygota</taxon>
        <taxon>Neoptera</taxon>
        <taxon>Endopterygota</taxon>
        <taxon>Diptera</taxon>
        <taxon>Brachycera</taxon>
        <taxon>Muscomorpha</taxon>
        <taxon>Ephydroidea</taxon>
        <taxon>Drosophilidae</taxon>
        <taxon>Drosophila</taxon>
        <taxon>Sophophora</taxon>
    </lineage>
</organism>
<evidence type="ECO:0000256" key="1">
    <source>
        <dbReference type="SAM" id="MobiDB-lite"/>
    </source>
</evidence>
<reference evidence="3" key="1">
    <citation type="submission" date="2025-08" db="UniProtKB">
        <authorList>
            <consortium name="RefSeq"/>
        </authorList>
    </citation>
    <scope>IDENTIFICATION</scope>
</reference>
<feature type="compositionally biased region" description="Pro residues" evidence="1">
    <location>
        <begin position="199"/>
        <end position="212"/>
    </location>
</feature>
<feature type="region of interest" description="Disordered" evidence="1">
    <location>
        <begin position="1"/>
        <end position="236"/>
    </location>
</feature>
<feature type="compositionally biased region" description="Basic and acidic residues" evidence="1">
    <location>
        <begin position="17"/>
        <end position="34"/>
    </location>
</feature>
<name>A0ABM4TNB3_DROSZ</name>
<feature type="compositionally biased region" description="Basic and acidic residues" evidence="1">
    <location>
        <begin position="227"/>
        <end position="236"/>
    </location>
</feature>
<keyword evidence="2" id="KW-1185">Reference proteome</keyword>
<feature type="region of interest" description="Disordered" evidence="1">
    <location>
        <begin position="370"/>
        <end position="507"/>
    </location>
</feature>
<evidence type="ECO:0000313" key="3">
    <source>
        <dbReference type="RefSeq" id="XP_070851455.1"/>
    </source>
</evidence>
<protein>
    <submittedName>
        <fullName evidence="3">Uncharacterized protein</fullName>
    </submittedName>
</protein>